<dbReference type="Gene3D" id="1.10.150.200">
    <property type="entry name" value="Maltooligosyl trehalose synthase, domain 3"/>
    <property type="match status" value="1"/>
</dbReference>
<evidence type="ECO:0000256" key="1">
    <source>
        <dbReference type="SAM" id="MobiDB-lite"/>
    </source>
</evidence>
<gene>
    <name evidence="3" type="ORF">DAMNIGENAA_24160</name>
</gene>
<evidence type="ECO:0000313" key="4">
    <source>
        <dbReference type="Proteomes" id="UP001144372"/>
    </source>
</evidence>
<dbReference type="GO" id="GO:0005992">
    <property type="term" value="P:trehalose biosynthetic process"/>
    <property type="evidence" value="ECO:0007669"/>
    <property type="project" value="TreeGrafter"/>
</dbReference>
<organism evidence="3 4">
    <name type="scientific">Desulforhabdus amnigena</name>
    <dbReference type="NCBI Taxonomy" id="40218"/>
    <lineage>
        <taxon>Bacteria</taxon>
        <taxon>Pseudomonadati</taxon>
        <taxon>Thermodesulfobacteriota</taxon>
        <taxon>Syntrophobacteria</taxon>
        <taxon>Syntrophobacterales</taxon>
        <taxon>Syntrophobacteraceae</taxon>
        <taxon>Desulforhabdus</taxon>
    </lineage>
</organism>
<dbReference type="InterPro" id="IPR017853">
    <property type="entry name" value="GH"/>
</dbReference>
<dbReference type="NCBIfam" id="TIGR02401">
    <property type="entry name" value="trehalose_TreY"/>
    <property type="match status" value="1"/>
</dbReference>
<name>A0A9W6FU94_9BACT</name>
<feature type="domain" description="Glycosyl hydrolase family 13 catalytic" evidence="2">
    <location>
        <begin position="17"/>
        <end position="502"/>
    </location>
</feature>
<dbReference type="RefSeq" id="WP_281794484.1">
    <property type="nucleotide sequence ID" value="NZ_BSDR01000001.1"/>
</dbReference>
<dbReference type="GO" id="GO:0047470">
    <property type="term" value="F:(1,4)-alpha-D-glucan 1-alpha-D-glucosylmutase activity"/>
    <property type="evidence" value="ECO:0007669"/>
    <property type="project" value="TreeGrafter"/>
</dbReference>
<dbReference type="EMBL" id="BSDR01000001">
    <property type="protein sequence ID" value="GLI34983.1"/>
    <property type="molecule type" value="Genomic_DNA"/>
</dbReference>
<dbReference type="Proteomes" id="UP001144372">
    <property type="component" value="Unassembled WGS sequence"/>
</dbReference>
<comment type="caution">
    <text evidence="3">The sequence shown here is derived from an EMBL/GenBank/DDBJ whole genome shotgun (WGS) entry which is preliminary data.</text>
</comment>
<dbReference type="AlphaFoldDB" id="A0A9W6FU94"/>
<accession>A0A9W6FU94</accession>
<dbReference type="GO" id="GO:0030980">
    <property type="term" value="P:alpha-glucan catabolic process"/>
    <property type="evidence" value="ECO:0007669"/>
    <property type="project" value="TreeGrafter"/>
</dbReference>
<sequence>MRIPISTYRIQFNPAFGFQDAGNILNYLEELGISDLYASPIFKARKGSMHGYDVVDPTKLNPELGNEVELDLLLTAVKDRGMGWLQDIVPNHMAFDSANEMLMDIFENGKNSRFFSCFDIDWNHTYESMKGRLLAPFLGKPFGECLEAGELKLTFGNEGFEVTYYDLRFRLNIGSYLKILGRNLDLLEQTMGKEHPDYIRFSGILYVLKVIPSHARSDERYNQIRFAKRTLWDLYREEPRIREFIDGNVQEINDEGGEGGFRELESLLRDQFFRLSYWKVASEEINYRRFFCVNELIAIRMEERKVFEDLHSLIFKLIGEKAFTGLRIDHIDGLYDPLRYLRRLKAGSGGIYVVVEKILASKEELPPEWPVAGTTGYEFMNLVNGLFCQREHEKAFDKIYAAFIRDKIHFEKLLLEKKGTIIERFMLGDVDNLAHLMKRISSRDRAGCDITLYGLKRALYEMLRNFPVYRTYIGADSFSEPDRRSIQEAFDKAKKQHPDLFHELNYVYKFLMLQYEDYMEKEEKNAWLHFVMRFQQFSGPLMAKGFEDTALYVYNRLISLNEVGGEPQVFGIPLEEFHDFNVHRMKRWPHALSATSTHDTKRGEDVRARINVLSEIPGEWAARVNAWRRLNRGHKKRLKGKRAPTRNDEYFLYQTLVGAFPFDEAELPGFVTRLKDYIVKAVREAKEHTGWIKTDVDYENACLAFIDRLMTPSGDNPFLQDFLPFQKKIAHFGIINSLSQTLVKITAPGVPDFYQGTELWELSLVDPDNRRPVDYARRRGYLAEIKQNEGRPGYVAELLSHPSDGKVKLFLVYKALRERKRNRRLYERGDYIALESRGKYREHVIAYARQKGNCRALTVVPRFSSHLVEEGRYPTGEELWDDTTVILPGDFPFPWENVLTGEMVEGRASLPVGLLLESFPAGFFVNAGRQRTKKTLHSSSNTASQKRNRAVHRDSIS</sequence>
<dbReference type="Pfam" id="PF00128">
    <property type="entry name" value="Alpha-amylase"/>
    <property type="match status" value="1"/>
</dbReference>
<dbReference type="SUPFAM" id="SSF51445">
    <property type="entry name" value="(Trans)glycosidases"/>
    <property type="match status" value="1"/>
</dbReference>
<evidence type="ECO:0000259" key="2">
    <source>
        <dbReference type="SMART" id="SM00642"/>
    </source>
</evidence>
<dbReference type="InterPro" id="IPR006047">
    <property type="entry name" value="GH13_cat_dom"/>
</dbReference>
<protein>
    <submittedName>
        <fullName evidence="3">Malto-oligosyltrehalose synthase</fullName>
    </submittedName>
</protein>
<feature type="region of interest" description="Disordered" evidence="1">
    <location>
        <begin position="934"/>
        <end position="957"/>
    </location>
</feature>
<keyword evidence="4" id="KW-1185">Reference proteome</keyword>
<reference evidence="3" key="1">
    <citation type="submission" date="2022-12" db="EMBL/GenBank/DDBJ databases">
        <title>Reference genome sequencing for broad-spectrum identification of bacterial and archaeal isolates by mass spectrometry.</title>
        <authorList>
            <person name="Sekiguchi Y."/>
            <person name="Tourlousse D.M."/>
        </authorList>
    </citation>
    <scope>NUCLEOTIDE SEQUENCE</scope>
    <source>
        <strain evidence="3">ASRB1</strain>
    </source>
</reference>
<dbReference type="CDD" id="cd11336">
    <property type="entry name" value="AmyAc_MTSase"/>
    <property type="match status" value="1"/>
</dbReference>
<dbReference type="PANTHER" id="PTHR10357:SF216">
    <property type="entry name" value="MALTOOLIGOSYL TREHALOSE SYNTHASE-RELATED"/>
    <property type="match status" value="1"/>
</dbReference>
<dbReference type="PANTHER" id="PTHR10357">
    <property type="entry name" value="ALPHA-AMYLASE FAMILY MEMBER"/>
    <property type="match status" value="1"/>
</dbReference>
<dbReference type="InterPro" id="IPR012767">
    <property type="entry name" value="Trehalose_TreY"/>
</dbReference>
<dbReference type="Gene3D" id="3.20.20.80">
    <property type="entry name" value="Glycosidases"/>
    <property type="match status" value="4"/>
</dbReference>
<dbReference type="SMART" id="SM00642">
    <property type="entry name" value="Aamy"/>
    <property type="match status" value="1"/>
</dbReference>
<proteinExistence type="predicted"/>
<evidence type="ECO:0000313" key="3">
    <source>
        <dbReference type="EMBL" id="GLI34983.1"/>
    </source>
</evidence>